<sequence>MEFTQQKENQSAPIAAGYEHVFDRSGGVGQGPKIISQSQSLEVVCGPLLNYKGMLEENSERPRWKGSVLIVTYPGQRKPLLNLKCLGPAKGEPLGGHKIPSVIEGVKLYVDVDKEFWRFPIIIETQPFETRWEYTIPRFRTADADQSQAHWQFFVPAANESMRSMFHSCNGFSIGTDMDIWKGPNLWKEVMRIHGERPFHCMIGGGDQIYNDSIRIDGPLKAWTDISNPHKRRSHDFSETLRSGCDKYYYENYIKWFGGTEFARANSQIPQINIWDDHDIIDGFGSYVDHFMKCAVFRGIGGISFKYYCLFQHHIAPPISTYTTDAPETMKANAEGTSDGDPRQLANSWVYLEPEEDSSWIIGTKPGPYVEERSRNIYMRLGRRIAFLGVDARTERTRHQVNYPETYDTIFNRATHELEKARGQIKHLILLLGVPIAYPRLYWLENLFQSPAMAPIRLLNKRFGVGGEFFNKFDGQVDLLDDLDDHYTCKHHKAERRELIHRLQTLSRKFSVRITILGGDVHLAAVGRFYSNLDLKITPELDFRYMANIISSAITNKPPPKAVANLLAKRNKLHHLDSETDETLMDLFDKPPGGKEKAASWNRVTLPSRNFACITEHEDKGAVDAVISYQPNKPARTGHDSLNKGEDGAGTQYASADGVSSTSGVVGGLDISIRVEIDSRDVSGATDGYGLSVPPLNIPPGEDRDNVHEHAFHMHIPEMLDWHHNKATRPGSSPA</sequence>
<dbReference type="Pfam" id="PF19050">
    <property type="entry name" value="PhoD_2"/>
    <property type="match status" value="3"/>
</dbReference>
<evidence type="ECO:0000313" key="4">
    <source>
        <dbReference type="Proteomes" id="UP000242877"/>
    </source>
</evidence>
<feature type="domain" description="PhoD-like phosphatase" evidence="2">
    <location>
        <begin position="464"/>
        <end position="623"/>
    </location>
</feature>
<dbReference type="Gene3D" id="3.60.21.70">
    <property type="entry name" value="PhoD-like phosphatase"/>
    <property type="match status" value="1"/>
</dbReference>
<feature type="compositionally biased region" description="Basic and acidic residues" evidence="1">
    <location>
        <begin position="637"/>
        <end position="647"/>
    </location>
</feature>
<dbReference type="PANTHER" id="PTHR46689">
    <property type="entry name" value="MEMBRANE PROTEIN, PUTATIVE-RELATED"/>
    <property type="match status" value="1"/>
</dbReference>
<reference evidence="3 4" key="1">
    <citation type="journal article" date="2016" name="Genome Biol. Evol.">
        <title>Divergent and convergent evolution of fungal pathogenicity.</title>
        <authorList>
            <person name="Shang Y."/>
            <person name="Xiao G."/>
            <person name="Zheng P."/>
            <person name="Cen K."/>
            <person name="Zhan S."/>
            <person name="Wang C."/>
        </authorList>
    </citation>
    <scope>NUCLEOTIDE SEQUENCE [LARGE SCALE GENOMIC DNA]</scope>
    <source>
        <strain evidence="3 4">ARSEF 7405</strain>
    </source>
</reference>
<dbReference type="PANTHER" id="PTHR46689:SF3">
    <property type="entry name" value="PHOD-LIKE PHOSPHATASE DOMAIN-CONTAINING PROTEIN"/>
    <property type="match status" value="1"/>
</dbReference>
<evidence type="ECO:0000259" key="2">
    <source>
        <dbReference type="Pfam" id="PF19050"/>
    </source>
</evidence>
<dbReference type="InterPro" id="IPR043904">
    <property type="entry name" value="PhoD_2-like"/>
</dbReference>
<accession>A0A168D075</accession>
<gene>
    <name evidence="3" type="ORF">AAP_00864</name>
</gene>
<dbReference type="AlphaFoldDB" id="A0A168D075"/>
<dbReference type="OrthoDB" id="9999821at2759"/>
<name>A0A168D075_9EURO</name>
<dbReference type="InterPro" id="IPR018946">
    <property type="entry name" value="PhoD-like_MPP"/>
</dbReference>
<dbReference type="InterPro" id="IPR038607">
    <property type="entry name" value="PhoD-like_sf"/>
</dbReference>
<feature type="domain" description="PhoD-like phosphatase" evidence="2">
    <location>
        <begin position="381"/>
        <end position="451"/>
    </location>
</feature>
<evidence type="ECO:0000313" key="3">
    <source>
        <dbReference type="EMBL" id="KZZ97221.1"/>
    </source>
</evidence>
<feature type="region of interest" description="Disordered" evidence="1">
    <location>
        <begin position="633"/>
        <end position="661"/>
    </location>
</feature>
<evidence type="ECO:0000256" key="1">
    <source>
        <dbReference type="SAM" id="MobiDB-lite"/>
    </source>
</evidence>
<feature type="domain" description="PhoD-like phosphatase" evidence="2">
    <location>
        <begin position="148"/>
        <end position="319"/>
    </location>
</feature>
<dbReference type="EMBL" id="AZGZ01000002">
    <property type="protein sequence ID" value="KZZ97221.1"/>
    <property type="molecule type" value="Genomic_DNA"/>
</dbReference>
<dbReference type="CDD" id="cd07389">
    <property type="entry name" value="MPP_PhoD"/>
    <property type="match status" value="1"/>
</dbReference>
<organism evidence="3 4">
    <name type="scientific">Ascosphaera apis ARSEF 7405</name>
    <dbReference type="NCBI Taxonomy" id="392613"/>
    <lineage>
        <taxon>Eukaryota</taxon>
        <taxon>Fungi</taxon>
        <taxon>Dikarya</taxon>
        <taxon>Ascomycota</taxon>
        <taxon>Pezizomycotina</taxon>
        <taxon>Eurotiomycetes</taxon>
        <taxon>Eurotiomycetidae</taxon>
        <taxon>Onygenales</taxon>
        <taxon>Ascosphaeraceae</taxon>
        <taxon>Ascosphaera</taxon>
    </lineage>
</organism>
<comment type="caution">
    <text evidence="3">The sequence shown here is derived from an EMBL/GenBank/DDBJ whole genome shotgun (WGS) entry which is preliminary data.</text>
</comment>
<keyword evidence="4" id="KW-1185">Reference proteome</keyword>
<dbReference type="GO" id="GO:0016020">
    <property type="term" value="C:membrane"/>
    <property type="evidence" value="ECO:0007669"/>
    <property type="project" value="TreeGrafter"/>
</dbReference>
<protein>
    <recommendedName>
        <fullName evidence="2">PhoD-like phosphatase domain-containing protein</fullName>
    </recommendedName>
</protein>
<dbReference type="VEuPathDB" id="FungiDB:AAP_00864"/>
<proteinExistence type="predicted"/>
<dbReference type="Proteomes" id="UP000242877">
    <property type="component" value="Unassembled WGS sequence"/>
</dbReference>